<proteinExistence type="predicted"/>
<evidence type="ECO:0000313" key="3">
    <source>
        <dbReference type="EMBL" id="OHE96064.1"/>
    </source>
</evidence>
<reference evidence="3 4" key="1">
    <citation type="submission" date="2016-09" db="EMBL/GenBank/DDBJ databases">
        <authorList>
            <person name="Capua I."/>
            <person name="De Benedictis P."/>
            <person name="Joannis T."/>
            <person name="Lombin L.H."/>
            <person name="Cattoli G."/>
        </authorList>
    </citation>
    <scope>NUCLEOTIDE SEQUENCE [LARGE SCALE GENOMIC DNA]</scope>
    <source>
        <strain evidence="3 4">IMI 309357</strain>
    </source>
</reference>
<dbReference type="AlphaFoldDB" id="A0A1G4B3U6"/>
<protein>
    <recommendedName>
        <fullName evidence="2">Ecp2 effector protein-like domain-containing protein</fullName>
    </recommendedName>
</protein>
<dbReference type="STRING" id="1209926.A0A1G4B3U6"/>
<dbReference type="InterPro" id="IPR029226">
    <property type="entry name" value="Ecp2-like"/>
</dbReference>
<evidence type="ECO:0000256" key="1">
    <source>
        <dbReference type="SAM" id="SignalP"/>
    </source>
</evidence>
<feature type="chain" id="PRO_5009602430" description="Ecp2 effector protein-like domain-containing protein" evidence="1">
    <location>
        <begin position="22"/>
        <end position="191"/>
    </location>
</feature>
<evidence type="ECO:0000259" key="2">
    <source>
        <dbReference type="Pfam" id="PF14856"/>
    </source>
</evidence>
<dbReference type="OrthoDB" id="4833509at2759"/>
<name>A0A1G4B3U6_9PEZI</name>
<feature type="signal peptide" evidence="1">
    <location>
        <begin position="1"/>
        <end position="21"/>
    </location>
</feature>
<evidence type="ECO:0000313" key="4">
    <source>
        <dbReference type="Proteomes" id="UP000176998"/>
    </source>
</evidence>
<organism evidence="3 4">
    <name type="scientific">Colletotrichum orchidophilum</name>
    <dbReference type="NCBI Taxonomy" id="1209926"/>
    <lineage>
        <taxon>Eukaryota</taxon>
        <taxon>Fungi</taxon>
        <taxon>Dikarya</taxon>
        <taxon>Ascomycota</taxon>
        <taxon>Pezizomycotina</taxon>
        <taxon>Sordariomycetes</taxon>
        <taxon>Hypocreomycetidae</taxon>
        <taxon>Glomerellales</taxon>
        <taxon>Glomerellaceae</taxon>
        <taxon>Colletotrichum</taxon>
    </lineage>
</organism>
<gene>
    <name evidence="3" type="ORF">CORC01_08601</name>
</gene>
<comment type="caution">
    <text evidence="3">The sequence shown here is derived from an EMBL/GenBank/DDBJ whole genome shotgun (WGS) entry which is preliminary data.</text>
</comment>
<dbReference type="EMBL" id="MJBS01000074">
    <property type="protein sequence ID" value="OHE96064.1"/>
    <property type="molecule type" value="Genomic_DNA"/>
</dbReference>
<dbReference type="Pfam" id="PF14856">
    <property type="entry name" value="Hce2"/>
    <property type="match status" value="1"/>
</dbReference>
<keyword evidence="4" id="KW-1185">Reference proteome</keyword>
<accession>A0A1G4B3U6</accession>
<dbReference type="Proteomes" id="UP000176998">
    <property type="component" value="Unassembled WGS sequence"/>
</dbReference>
<feature type="domain" description="Ecp2 effector protein-like" evidence="2">
    <location>
        <begin position="117"/>
        <end position="191"/>
    </location>
</feature>
<keyword evidence="1" id="KW-0732">Signal</keyword>
<sequence>MKRITIITSFSAIMGTVVTSAAPAEKAARAEMATICEVTMAPFPNAVCEPFTTSDDTVVAVFRLDPSKAKKGNFNVMKTVRDINSDATIWVPNEKVKSGHEDFCDNANGLQSGHINPYMPLVSDCLVIKEWAASNAGHWAVSKADLDKHRWTALSVVNTCAFVIGATKENRPNAGINIGNQDVTEIIQQAI</sequence>
<dbReference type="RefSeq" id="XP_022473225.1">
    <property type="nucleotide sequence ID" value="XM_022620231.1"/>
</dbReference>
<dbReference type="GeneID" id="34561741"/>